<dbReference type="Proteomes" id="UP000183810">
    <property type="component" value="Chromosome"/>
</dbReference>
<evidence type="ECO:0000313" key="1">
    <source>
        <dbReference type="EMBL" id="APE34621.1"/>
    </source>
</evidence>
<organism evidence="1 2">
    <name type="scientific">Nocardia mangyaensis</name>
    <dbReference type="NCBI Taxonomy" id="2213200"/>
    <lineage>
        <taxon>Bacteria</taxon>
        <taxon>Bacillati</taxon>
        <taxon>Actinomycetota</taxon>
        <taxon>Actinomycetes</taxon>
        <taxon>Mycobacteriales</taxon>
        <taxon>Nocardiaceae</taxon>
        <taxon>Nocardia</taxon>
    </lineage>
</organism>
<gene>
    <name evidence="1" type="ORF">BOX37_12375</name>
</gene>
<dbReference type="EMBL" id="CP018082">
    <property type="protein sequence ID" value="APE34621.1"/>
    <property type="molecule type" value="Genomic_DNA"/>
</dbReference>
<dbReference type="OrthoDB" id="3375894at2"/>
<keyword evidence="2" id="KW-1185">Reference proteome</keyword>
<dbReference type="RefSeq" id="WP_071927802.1">
    <property type="nucleotide sequence ID" value="NZ_CP018082.1"/>
</dbReference>
<dbReference type="AlphaFoldDB" id="A0A1J0VRG5"/>
<sequence length="390" mass="41696">MSWPILGVVEIDRELAARTAELTKVTTTLLELDRHPGLVLVRQYAPEGETARRWAAVDKALGELWEGLGRVRAILSEAEAVRGGRGRLDDRARARLTELLRGRSHEVARIPIPLAQRGLTGPGETVVTVGIADTLDRMRGAFGFVAQFADEVEAVDRQVLGALAPLQQQVEQAHGALDAAAEPLAALLRRAGTDPLGFADGEITTALASLTALIDTESDRHAEHLALAADLPGAVTAVRTRLTELDELQRDADDTAATAEHKIATAALPAGGEPATRLRTELDTLGAEPTRPTVEHLFALRVRTADALAKATLRKDLARGLLDRRAELRGRLTSYRAKASRLGVAEDRDVLAADRIAAGLLGRTPCDLGAITRAVADYRSIIGEKAGRTA</sequence>
<name>A0A1J0VRG5_9NOCA</name>
<protein>
    <submittedName>
        <fullName evidence="1">Uncharacterized protein</fullName>
    </submittedName>
</protein>
<evidence type="ECO:0000313" key="2">
    <source>
        <dbReference type="Proteomes" id="UP000183810"/>
    </source>
</evidence>
<dbReference type="KEGG" id="nsl:BOX37_12375"/>
<proteinExistence type="predicted"/>
<accession>A0A1J0VRG5</accession>
<reference evidence="1" key="1">
    <citation type="submission" date="2016-11" db="EMBL/GenBank/DDBJ databases">
        <authorList>
            <person name="Jaros S."/>
            <person name="Januszkiewicz K."/>
            <person name="Wedrychowicz H."/>
        </authorList>
    </citation>
    <scope>NUCLEOTIDE SEQUENCE [LARGE SCALE GENOMIC DNA]</scope>
    <source>
        <strain evidence="1">Y48</strain>
    </source>
</reference>